<name>A0A1Y2M0Y0_EPING</name>
<dbReference type="Proteomes" id="UP000193240">
    <property type="component" value="Unassembled WGS sequence"/>
</dbReference>
<organism evidence="2 3">
    <name type="scientific">Epicoccum nigrum</name>
    <name type="common">Soil fungus</name>
    <name type="synonym">Epicoccum purpurascens</name>
    <dbReference type="NCBI Taxonomy" id="105696"/>
    <lineage>
        <taxon>Eukaryota</taxon>
        <taxon>Fungi</taxon>
        <taxon>Dikarya</taxon>
        <taxon>Ascomycota</taxon>
        <taxon>Pezizomycotina</taxon>
        <taxon>Dothideomycetes</taxon>
        <taxon>Pleosporomycetidae</taxon>
        <taxon>Pleosporales</taxon>
        <taxon>Pleosporineae</taxon>
        <taxon>Didymellaceae</taxon>
        <taxon>Epicoccum</taxon>
    </lineage>
</organism>
<accession>A0A1Y2M0Y0</accession>
<dbReference type="AlphaFoldDB" id="A0A1Y2M0Y0"/>
<feature type="region of interest" description="Disordered" evidence="1">
    <location>
        <begin position="14"/>
        <end position="91"/>
    </location>
</feature>
<reference evidence="2 3" key="1">
    <citation type="journal article" date="2017" name="Genome Announc.">
        <title>Genome sequence of the saprophytic ascomycete Epicoccum nigrum ICMP 19927 strain isolated from New Zealand.</title>
        <authorList>
            <person name="Fokin M."/>
            <person name="Fleetwood D."/>
            <person name="Weir B.S."/>
            <person name="Villas-Boas S.G."/>
        </authorList>
    </citation>
    <scope>NUCLEOTIDE SEQUENCE [LARGE SCALE GENOMIC DNA]</scope>
    <source>
        <strain evidence="2 3">ICMP 19927</strain>
    </source>
</reference>
<gene>
    <name evidence="2" type="ORF">B5807_06790</name>
</gene>
<dbReference type="InParanoid" id="A0A1Y2M0Y0"/>
<sequence>MAYPDMTVPASISSMIAPTADSSDHDSVEGGNATTAEPVRVNDDGIANPIREEDNETGCSTSESSTGRTTTVDSGLQHLPAQPKIGREPGQGKLRAALQDNSSERFISPEADLPGPKRARLEHPSNNYIDIQILTALQQNDRNLLRAVTYHEQGVGIVKYLEEYEPGFKAEVRYKLVGRRPVVGFRLGDGAPIGVKVPRMNKDIFGLSPVSIKSFNDGIVETLDFETAKEILLHLKEHQPHFRNWSGSHNLYIPISGADGKYGKWKRANCAYLGVVELPEPATILAIRTTQCSSTHKKRRCQERVQLKGSELPICGTHLEVARSAERFAM</sequence>
<evidence type="ECO:0000313" key="2">
    <source>
        <dbReference type="EMBL" id="OSS48888.1"/>
    </source>
</evidence>
<proteinExistence type="predicted"/>
<feature type="compositionally biased region" description="Low complexity" evidence="1">
    <location>
        <begin position="57"/>
        <end position="71"/>
    </location>
</feature>
<evidence type="ECO:0000313" key="3">
    <source>
        <dbReference type="Proteomes" id="UP000193240"/>
    </source>
</evidence>
<protein>
    <submittedName>
        <fullName evidence="2">Uncharacterized protein</fullName>
    </submittedName>
</protein>
<keyword evidence="3" id="KW-1185">Reference proteome</keyword>
<evidence type="ECO:0000256" key="1">
    <source>
        <dbReference type="SAM" id="MobiDB-lite"/>
    </source>
</evidence>
<dbReference type="EMBL" id="KZ107845">
    <property type="protein sequence ID" value="OSS48888.1"/>
    <property type="molecule type" value="Genomic_DNA"/>
</dbReference>